<feature type="region of interest" description="Disordered" evidence="1">
    <location>
        <begin position="26"/>
        <end position="52"/>
    </location>
</feature>
<name>M5IJP9_9BACT</name>
<reference evidence="4 5" key="1">
    <citation type="journal article" date="2013" name="Genome Announc.">
        <title>Genome Sequence of Campylobacter showae UNSWCD, Isolated from a Patient with Crohn's Disease.</title>
        <authorList>
            <person name="Tay A.P."/>
            <person name="Kaakoush N.O."/>
            <person name="Deshpande N.P."/>
            <person name="Chen Z."/>
            <person name="Mitchell H."/>
            <person name="Wilkins M.R."/>
        </authorList>
    </citation>
    <scope>NUCLEOTIDE SEQUENCE [LARGE SCALE GENOMIC DNA]</scope>
    <source>
        <strain evidence="4 5">CSUNSWCD</strain>
    </source>
</reference>
<evidence type="ECO:0000259" key="3">
    <source>
        <dbReference type="Pfam" id="PF07007"/>
    </source>
</evidence>
<dbReference type="PANTHER" id="PTHR39176">
    <property type="entry name" value="PERIPLASMIC PROTEIN-RELATED"/>
    <property type="match status" value="1"/>
</dbReference>
<evidence type="ECO:0000313" key="5">
    <source>
        <dbReference type="Proteomes" id="UP000011939"/>
    </source>
</evidence>
<dbReference type="EMBL" id="AMZQ01000008">
    <property type="protein sequence ID" value="EKU11125.1"/>
    <property type="molecule type" value="Genomic_DNA"/>
</dbReference>
<dbReference type="Gene3D" id="1.20.1270.180">
    <property type="match status" value="1"/>
</dbReference>
<dbReference type="STRING" id="1244083.CSUNSWCD_2248"/>
<gene>
    <name evidence="4" type="ORF">CSUNSWCD_2248</name>
</gene>
<organism evidence="4 5">
    <name type="scientific">Campylobacter showae CSUNSWCD</name>
    <dbReference type="NCBI Taxonomy" id="1244083"/>
    <lineage>
        <taxon>Bacteria</taxon>
        <taxon>Pseudomonadati</taxon>
        <taxon>Campylobacterota</taxon>
        <taxon>Epsilonproteobacteria</taxon>
        <taxon>Campylobacterales</taxon>
        <taxon>Campylobacteraceae</taxon>
        <taxon>Campylobacter</taxon>
    </lineage>
</organism>
<dbReference type="AlphaFoldDB" id="M5IJP9"/>
<feature type="domain" description="Lysozyme inhibitor LprI-like N-terminal" evidence="3">
    <location>
        <begin position="52"/>
        <end position="140"/>
    </location>
</feature>
<sequence length="151" mass="16992">MLKKFIFAAFAASLVFGAQELAIKTKPSSNSPSNLETNLEERDESQRRVDECMQKDSSTAGMVGCIKAEFAVQDKILNENYKKAMSVLNEENKKILKDIQRKWVAYKEAKCAFYPPQGTIYLVIAADCYLQMTKGRAAELAYVAEEFEGNQ</sequence>
<evidence type="ECO:0000256" key="1">
    <source>
        <dbReference type="SAM" id="MobiDB-lite"/>
    </source>
</evidence>
<dbReference type="Pfam" id="PF07007">
    <property type="entry name" value="LprI"/>
    <property type="match status" value="1"/>
</dbReference>
<proteinExistence type="predicted"/>
<feature type="chain" id="PRO_5004067887" description="Lysozyme inhibitor LprI-like N-terminal domain-containing protein" evidence="2">
    <location>
        <begin position="18"/>
        <end position="151"/>
    </location>
</feature>
<feature type="compositionally biased region" description="Polar residues" evidence="1">
    <location>
        <begin position="26"/>
        <end position="37"/>
    </location>
</feature>
<dbReference type="PANTHER" id="PTHR39176:SF1">
    <property type="entry name" value="PERIPLASMIC PROTEIN"/>
    <property type="match status" value="1"/>
</dbReference>
<dbReference type="Proteomes" id="UP000011939">
    <property type="component" value="Unassembled WGS sequence"/>
</dbReference>
<protein>
    <recommendedName>
        <fullName evidence="3">Lysozyme inhibitor LprI-like N-terminal domain-containing protein</fullName>
    </recommendedName>
</protein>
<dbReference type="RefSeq" id="WP_009495060.1">
    <property type="nucleotide sequence ID" value="NZ_AMZQ01000008.1"/>
</dbReference>
<evidence type="ECO:0000313" key="4">
    <source>
        <dbReference type="EMBL" id="EKU11125.1"/>
    </source>
</evidence>
<comment type="caution">
    <text evidence="4">The sequence shown here is derived from an EMBL/GenBank/DDBJ whole genome shotgun (WGS) entry which is preliminary data.</text>
</comment>
<dbReference type="PATRIC" id="fig|1244083.3.peg.1492"/>
<feature type="signal peptide" evidence="2">
    <location>
        <begin position="1"/>
        <end position="17"/>
    </location>
</feature>
<dbReference type="OrthoDB" id="7340239at2"/>
<dbReference type="eggNOG" id="COG3755">
    <property type="taxonomic scope" value="Bacteria"/>
</dbReference>
<keyword evidence="2" id="KW-0732">Signal</keyword>
<accession>M5IJP9</accession>
<dbReference type="InterPro" id="IPR009739">
    <property type="entry name" value="LprI-like_N"/>
</dbReference>
<evidence type="ECO:0000256" key="2">
    <source>
        <dbReference type="SAM" id="SignalP"/>
    </source>
</evidence>